<dbReference type="InterPro" id="IPR011712">
    <property type="entry name" value="Sig_transdc_His_kin_sub3_dim/P"/>
</dbReference>
<dbReference type="GO" id="GO:0046983">
    <property type="term" value="F:protein dimerization activity"/>
    <property type="evidence" value="ECO:0007669"/>
    <property type="project" value="InterPro"/>
</dbReference>
<sequence length="421" mass="46117">MSAADDPMWSTWRRPLPTPAEQRQDVWIALLVLVGALVSLVLINSMGAFVFGSAPSLWEQLVWAVVLSLPLAVRRRFPLAVLTVLSALFIAGQARQMGDNLMPSIALFLATYTVGAWERNRAWARWARIAVIVAMFVWLGYSMLTTTADPATAFRRAVGPLDPMLASVIYGIVYNLLFFVGAYFFGNMAWLSARRQAELIWRAEELRLSQEQNTRGAIVAERIRIARDLHDVVAHHVSVMGVQAGAARRVLEKDPEVASEALRTVEQTARSAIKELRGLLGVLRAEDTDVSDTKSSPGLDQLPELVSAARNAGLEVEHGVYGEPRPVPQGVALSAYRVVQEALTNVVKHAGARRADVRVRYLETALEVEVTDDGRGDVKGSNGFGLLGMRERVAVHGGELDAGPRRDGGFRVRVSLPTSVH</sequence>
<keyword evidence="9" id="KW-0472">Membrane</keyword>
<dbReference type="CDD" id="cd16917">
    <property type="entry name" value="HATPase_UhpB-NarQ-NarX-like"/>
    <property type="match status" value="1"/>
</dbReference>
<keyword evidence="4" id="KW-0808">Transferase</keyword>
<dbReference type="Gene3D" id="1.20.5.1930">
    <property type="match status" value="1"/>
</dbReference>
<organism evidence="11 12">
    <name type="scientific">Kibdelosporangium aridum</name>
    <dbReference type="NCBI Taxonomy" id="2030"/>
    <lineage>
        <taxon>Bacteria</taxon>
        <taxon>Bacillati</taxon>
        <taxon>Actinomycetota</taxon>
        <taxon>Actinomycetes</taxon>
        <taxon>Pseudonocardiales</taxon>
        <taxon>Pseudonocardiaceae</taxon>
        <taxon>Kibdelosporangium</taxon>
    </lineage>
</organism>
<evidence type="ECO:0000256" key="4">
    <source>
        <dbReference type="ARBA" id="ARBA00022679"/>
    </source>
</evidence>
<dbReference type="GO" id="GO:0016020">
    <property type="term" value="C:membrane"/>
    <property type="evidence" value="ECO:0007669"/>
    <property type="project" value="InterPro"/>
</dbReference>
<comment type="catalytic activity">
    <reaction evidence="1">
        <text>ATP + protein L-histidine = ADP + protein N-phospho-L-histidine.</text>
        <dbReference type="EC" id="2.7.13.3"/>
    </reaction>
</comment>
<reference evidence="11 12" key="1">
    <citation type="submission" date="2017-04" db="EMBL/GenBank/DDBJ databases">
        <authorList>
            <person name="Afonso C.L."/>
            <person name="Miller P.J."/>
            <person name="Scott M.A."/>
            <person name="Spackman E."/>
            <person name="Goraichik I."/>
            <person name="Dimitrov K.M."/>
            <person name="Suarez D.L."/>
            <person name="Swayne D.E."/>
        </authorList>
    </citation>
    <scope>NUCLEOTIDE SEQUENCE [LARGE SCALE GENOMIC DNA]</scope>
    <source>
        <strain evidence="11 12">DSM 43828</strain>
    </source>
</reference>
<dbReference type="InterPro" id="IPR003594">
    <property type="entry name" value="HATPase_dom"/>
</dbReference>
<evidence type="ECO:0000259" key="10">
    <source>
        <dbReference type="SMART" id="SM00387"/>
    </source>
</evidence>
<feature type="domain" description="Histidine kinase/HSP90-like ATPase" evidence="10">
    <location>
        <begin position="330"/>
        <end position="420"/>
    </location>
</feature>
<evidence type="ECO:0000256" key="3">
    <source>
        <dbReference type="ARBA" id="ARBA00022553"/>
    </source>
</evidence>
<feature type="transmembrane region" description="Helical" evidence="9">
    <location>
        <begin position="77"/>
        <end position="94"/>
    </location>
</feature>
<evidence type="ECO:0000256" key="5">
    <source>
        <dbReference type="ARBA" id="ARBA00022741"/>
    </source>
</evidence>
<dbReference type="InterPro" id="IPR055558">
    <property type="entry name" value="DUF7134"/>
</dbReference>
<dbReference type="GO" id="GO:0005524">
    <property type="term" value="F:ATP binding"/>
    <property type="evidence" value="ECO:0007669"/>
    <property type="project" value="UniProtKB-KW"/>
</dbReference>
<dbReference type="PANTHER" id="PTHR24421:SF10">
    <property type="entry name" value="NITRATE_NITRITE SENSOR PROTEIN NARQ"/>
    <property type="match status" value="1"/>
</dbReference>
<dbReference type="EMBL" id="FWXV01000001">
    <property type="protein sequence ID" value="SMC69681.1"/>
    <property type="molecule type" value="Genomic_DNA"/>
</dbReference>
<dbReference type="PANTHER" id="PTHR24421">
    <property type="entry name" value="NITRATE/NITRITE SENSOR PROTEIN NARX-RELATED"/>
    <property type="match status" value="1"/>
</dbReference>
<dbReference type="SUPFAM" id="SSF55874">
    <property type="entry name" value="ATPase domain of HSP90 chaperone/DNA topoisomerase II/histidine kinase"/>
    <property type="match status" value="1"/>
</dbReference>
<feature type="transmembrane region" description="Helical" evidence="9">
    <location>
        <begin position="126"/>
        <end position="144"/>
    </location>
</feature>
<keyword evidence="12" id="KW-1185">Reference proteome</keyword>
<evidence type="ECO:0000313" key="12">
    <source>
        <dbReference type="Proteomes" id="UP000192674"/>
    </source>
</evidence>
<dbReference type="SMART" id="SM00387">
    <property type="entry name" value="HATPase_c"/>
    <property type="match status" value="1"/>
</dbReference>
<keyword evidence="9" id="KW-0812">Transmembrane</keyword>
<accession>A0A1W2BA62</accession>
<dbReference type="Pfam" id="PF02518">
    <property type="entry name" value="HATPase_c"/>
    <property type="match status" value="1"/>
</dbReference>
<feature type="transmembrane region" description="Helical" evidence="9">
    <location>
        <begin position="164"/>
        <end position="185"/>
    </location>
</feature>
<keyword evidence="3" id="KW-0597">Phosphoprotein</keyword>
<dbReference type="GO" id="GO:0000155">
    <property type="term" value="F:phosphorelay sensor kinase activity"/>
    <property type="evidence" value="ECO:0007669"/>
    <property type="project" value="InterPro"/>
</dbReference>
<evidence type="ECO:0000256" key="6">
    <source>
        <dbReference type="ARBA" id="ARBA00022777"/>
    </source>
</evidence>
<dbReference type="OrthoDB" id="227596at2"/>
<dbReference type="Gene3D" id="3.30.565.10">
    <property type="entry name" value="Histidine kinase-like ATPase, C-terminal domain"/>
    <property type="match status" value="1"/>
</dbReference>
<keyword evidence="5" id="KW-0547">Nucleotide-binding</keyword>
<name>A0A1W2BA62_KIBAR</name>
<protein>
    <recommendedName>
        <fullName evidence="2">histidine kinase</fullName>
        <ecNumber evidence="2">2.7.13.3</ecNumber>
    </recommendedName>
</protein>
<dbReference type="AlphaFoldDB" id="A0A1W2BA62"/>
<dbReference type="EC" id="2.7.13.3" evidence="2"/>
<keyword evidence="8" id="KW-0902">Two-component regulatory system</keyword>
<evidence type="ECO:0000256" key="9">
    <source>
        <dbReference type="SAM" id="Phobius"/>
    </source>
</evidence>
<dbReference type="Pfam" id="PF07730">
    <property type="entry name" value="HisKA_3"/>
    <property type="match status" value="1"/>
</dbReference>
<evidence type="ECO:0000256" key="2">
    <source>
        <dbReference type="ARBA" id="ARBA00012438"/>
    </source>
</evidence>
<keyword evidence="6 11" id="KW-0418">Kinase</keyword>
<evidence type="ECO:0000256" key="8">
    <source>
        <dbReference type="ARBA" id="ARBA00023012"/>
    </source>
</evidence>
<gene>
    <name evidence="11" type="ORF">SAMN05661093_01493</name>
</gene>
<evidence type="ECO:0000256" key="7">
    <source>
        <dbReference type="ARBA" id="ARBA00022840"/>
    </source>
</evidence>
<dbReference type="InterPro" id="IPR050482">
    <property type="entry name" value="Sensor_HK_TwoCompSys"/>
</dbReference>
<dbReference type="Pfam" id="PF23539">
    <property type="entry name" value="DUF7134"/>
    <property type="match status" value="1"/>
</dbReference>
<proteinExistence type="predicted"/>
<dbReference type="InterPro" id="IPR036890">
    <property type="entry name" value="HATPase_C_sf"/>
</dbReference>
<keyword evidence="7" id="KW-0067">ATP-binding</keyword>
<keyword evidence="9" id="KW-1133">Transmembrane helix</keyword>
<dbReference type="Proteomes" id="UP000192674">
    <property type="component" value="Unassembled WGS sequence"/>
</dbReference>
<evidence type="ECO:0000256" key="1">
    <source>
        <dbReference type="ARBA" id="ARBA00000085"/>
    </source>
</evidence>
<evidence type="ECO:0000313" key="11">
    <source>
        <dbReference type="EMBL" id="SMC69681.1"/>
    </source>
</evidence>
<feature type="transmembrane region" description="Helical" evidence="9">
    <location>
        <begin position="26"/>
        <end position="51"/>
    </location>
</feature>